<name>A0A6N4V4Z3_9MYCO</name>
<dbReference type="InterPro" id="IPR011201">
    <property type="entry name" value="Zinc-ribbon_6_bact"/>
</dbReference>
<dbReference type="Pfam" id="PF10005">
    <property type="entry name" value="Zn_ribbon_DZR_6"/>
    <property type="match status" value="1"/>
</dbReference>
<evidence type="ECO:0000313" key="2">
    <source>
        <dbReference type="EMBL" id="BBX49180.1"/>
    </source>
</evidence>
<protein>
    <recommendedName>
        <fullName evidence="1">Zinc-ribbon domain-containing protein</fullName>
    </recommendedName>
</protein>
<dbReference type="Proteomes" id="UP000466785">
    <property type="component" value="Chromosome"/>
</dbReference>
<dbReference type="AlphaFoldDB" id="A0A6N4V4Z3"/>
<dbReference type="InterPro" id="IPR031321">
    <property type="entry name" value="UCP012641"/>
</dbReference>
<evidence type="ECO:0000259" key="1">
    <source>
        <dbReference type="Pfam" id="PF10005"/>
    </source>
</evidence>
<accession>A0A6N4V4Z3</accession>
<keyword evidence="3" id="KW-1185">Reference proteome</keyword>
<evidence type="ECO:0000313" key="3">
    <source>
        <dbReference type="Proteomes" id="UP000466785"/>
    </source>
</evidence>
<gene>
    <name evidence="2" type="ORF">MPOR_02060</name>
</gene>
<reference evidence="2 3" key="1">
    <citation type="journal article" date="2019" name="Emerg. Microbes Infect.">
        <title>Comprehensive subspecies identification of 175 nontuberculous mycobacteria species based on 7547 genomic profiles.</title>
        <authorList>
            <person name="Matsumoto Y."/>
            <person name="Kinjo T."/>
            <person name="Motooka D."/>
            <person name="Nabeya D."/>
            <person name="Jung N."/>
            <person name="Uechi K."/>
            <person name="Horii T."/>
            <person name="Iida T."/>
            <person name="Fujita J."/>
            <person name="Nakamura S."/>
        </authorList>
    </citation>
    <scope>NUCLEOTIDE SEQUENCE [LARGE SCALE GENOMIC DNA]</scope>
    <source>
        <strain evidence="2 3">JCM 12603</strain>
    </source>
</reference>
<dbReference type="EMBL" id="AP022570">
    <property type="protein sequence ID" value="BBX49180.1"/>
    <property type="molecule type" value="Genomic_DNA"/>
</dbReference>
<proteinExistence type="predicted"/>
<dbReference type="Pfam" id="PF15887">
    <property type="entry name" value="Peptidase_Mx"/>
    <property type="match status" value="1"/>
</dbReference>
<feature type="domain" description="Zinc-ribbon" evidence="1">
    <location>
        <begin position="18"/>
        <end position="87"/>
    </location>
</feature>
<dbReference type="KEGG" id="mpof:MPOR_02060"/>
<dbReference type="PIRSF" id="PIRSF012641">
    <property type="entry name" value="UCP012641"/>
    <property type="match status" value="1"/>
</dbReference>
<sequence length="374" mass="41854">MSDQKQLHRDTIGLVRAFACPACGSFAPFEATACSACAATIGLHPPSMTMFELGNDGVDIDGRCWIRCTQSVTLGCNWLVPEEGDDARGRGRCLPDSLIRREPDASDTVAREKLVPTAQALRRLIYQLLDLGLPVQPFWRADGPPGLAFDLLSSYSERERVTIGHAGGVITIDLVESLDAYRESLRVRLGEPYRTMLGHFRHEVGHYFQHILVETGSGADEYLAECRALFGDEQASYAAAIDRHYRFGAPANWAESFISEYATMHPWEDFAECFAHYLHITDTIDTAREAGMVLQADRVRFAAPRDVVPLECYDDVPVERLLDDWSWISLFFNRVNTAMGKSPLYPFTIPPPVVTKLDFVHRVVRASARERRAG</sequence>
<organism evidence="2 3">
    <name type="scientific">Mycolicibacterium poriferae</name>
    <dbReference type="NCBI Taxonomy" id="39694"/>
    <lineage>
        <taxon>Bacteria</taxon>
        <taxon>Bacillati</taxon>
        <taxon>Actinomycetota</taxon>
        <taxon>Actinomycetes</taxon>
        <taxon>Mycobacteriales</taxon>
        <taxon>Mycobacteriaceae</taxon>
        <taxon>Mycolicibacterium</taxon>
    </lineage>
</organism>
<dbReference type="Gene3D" id="3.40.390.70">
    <property type="match status" value="1"/>
</dbReference>